<dbReference type="InterPro" id="IPR044053">
    <property type="entry name" value="AsaB-like"/>
</dbReference>
<evidence type="ECO:0000313" key="2">
    <source>
        <dbReference type="EMBL" id="KAK4183193.1"/>
    </source>
</evidence>
<dbReference type="Proteomes" id="UP001302126">
    <property type="component" value="Unassembled WGS sequence"/>
</dbReference>
<dbReference type="GO" id="GO:0016491">
    <property type="term" value="F:oxidoreductase activity"/>
    <property type="evidence" value="ECO:0007669"/>
    <property type="project" value="InterPro"/>
</dbReference>
<accession>A0AAN6WKA0</accession>
<sequence>DLTFEQAPILITKHLIGQGKEEYLSPGYRFRIVNTWRPLIPLVEDNPLAFCDARTVSPSDLVLADRVFPNDYYTLYFVKHNPNQARVPSFGGTA</sequence>
<reference evidence="2" key="2">
    <citation type="submission" date="2023-05" db="EMBL/GenBank/DDBJ databases">
        <authorList>
            <consortium name="Lawrence Berkeley National Laboratory"/>
            <person name="Steindorff A."/>
            <person name="Hensen N."/>
            <person name="Bonometti L."/>
            <person name="Westerberg I."/>
            <person name="Brannstrom I.O."/>
            <person name="Guillou S."/>
            <person name="Cros-Aarteil S."/>
            <person name="Calhoun S."/>
            <person name="Haridas S."/>
            <person name="Kuo A."/>
            <person name="Mondo S."/>
            <person name="Pangilinan J."/>
            <person name="Riley R."/>
            <person name="Labutti K."/>
            <person name="Andreopoulos B."/>
            <person name="Lipzen A."/>
            <person name="Chen C."/>
            <person name="Yanf M."/>
            <person name="Daum C."/>
            <person name="Ng V."/>
            <person name="Clum A."/>
            <person name="Ohm R."/>
            <person name="Martin F."/>
            <person name="Silar P."/>
            <person name="Natvig D."/>
            <person name="Lalanne C."/>
            <person name="Gautier V."/>
            <person name="Ament-Velasquez S.L."/>
            <person name="Kruys A."/>
            <person name="Hutchinson M.I."/>
            <person name="Powell A.J."/>
            <person name="Barry K."/>
            <person name="Miller A.N."/>
            <person name="Grigoriev I.V."/>
            <person name="Debuchy R."/>
            <person name="Gladieux P."/>
            <person name="Thoren M.H."/>
            <person name="Johannesson H."/>
        </authorList>
    </citation>
    <scope>NUCLEOTIDE SEQUENCE</scope>
    <source>
        <strain evidence="2">PSN309</strain>
    </source>
</reference>
<evidence type="ECO:0000313" key="3">
    <source>
        <dbReference type="Proteomes" id="UP001302126"/>
    </source>
</evidence>
<keyword evidence="3" id="KW-1185">Reference proteome</keyword>
<comment type="similarity">
    <text evidence="1">Belongs to the asaB hydroxylase/desaturase family.</text>
</comment>
<name>A0AAN6WKA0_9PEZI</name>
<proteinExistence type="inferred from homology"/>
<evidence type="ECO:0000256" key="1">
    <source>
        <dbReference type="ARBA" id="ARBA00023604"/>
    </source>
</evidence>
<protein>
    <submittedName>
        <fullName evidence="2">Uncharacterized protein</fullName>
    </submittedName>
</protein>
<dbReference type="EMBL" id="MU864568">
    <property type="protein sequence ID" value="KAK4183193.1"/>
    <property type="molecule type" value="Genomic_DNA"/>
</dbReference>
<organism evidence="2 3">
    <name type="scientific">Podospora australis</name>
    <dbReference type="NCBI Taxonomy" id="1536484"/>
    <lineage>
        <taxon>Eukaryota</taxon>
        <taxon>Fungi</taxon>
        <taxon>Dikarya</taxon>
        <taxon>Ascomycota</taxon>
        <taxon>Pezizomycotina</taxon>
        <taxon>Sordariomycetes</taxon>
        <taxon>Sordariomycetidae</taxon>
        <taxon>Sordariales</taxon>
        <taxon>Podosporaceae</taxon>
        <taxon>Podospora</taxon>
    </lineage>
</organism>
<dbReference type="AlphaFoldDB" id="A0AAN6WKA0"/>
<dbReference type="PANTHER" id="PTHR34598">
    <property type="entry name" value="BLL6449 PROTEIN"/>
    <property type="match status" value="1"/>
</dbReference>
<reference evidence="2" key="1">
    <citation type="journal article" date="2023" name="Mol. Phylogenet. Evol.">
        <title>Genome-scale phylogeny and comparative genomics of the fungal order Sordariales.</title>
        <authorList>
            <person name="Hensen N."/>
            <person name="Bonometti L."/>
            <person name="Westerberg I."/>
            <person name="Brannstrom I.O."/>
            <person name="Guillou S."/>
            <person name="Cros-Aarteil S."/>
            <person name="Calhoun S."/>
            <person name="Haridas S."/>
            <person name="Kuo A."/>
            <person name="Mondo S."/>
            <person name="Pangilinan J."/>
            <person name="Riley R."/>
            <person name="LaButti K."/>
            <person name="Andreopoulos B."/>
            <person name="Lipzen A."/>
            <person name="Chen C."/>
            <person name="Yan M."/>
            <person name="Daum C."/>
            <person name="Ng V."/>
            <person name="Clum A."/>
            <person name="Steindorff A."/>
            <person name="Ohm R.A."/>
            <person name="Martin F."/>
            <person name="Silar P."/>
            <person name="Natvig D.O."/>
            <person name="Lalanne C."/>
            <person name="Gautier V."/>
            <person name="Ament-Velasquez S.L."/>
            <person name="Kruys A."/>
            <person name="Hutchinson M.I."/>
            <person name="Powell A.J."/>
            <person name="Barry K."/>
            <person name="Miller A.N."/>
            <person name="Grigoriev I.V."/>
            <person name="Debuchy R."/>
            <person name="Gladieux P."/>
            <person name="Hiltunen Thoren M."/>
            <person name="Johannesson H."/>
        </authorList>
    </citation>
    <scope>NUCLEOTIDE SEQUENCE</scope>
    <source>
        <strain evidence="2">PSN309</strain>
    </source>
</reference>
<comment type="caution">
    <text evidence="2">The sequence shown here is derived from an EMBL/GenBank/DDBJ whole genome shotgun (WGS) entry which is preliminary data.</text>
</comment>
<gene>
    <name evidence="2" type="ORF">QBC35DRAFT_443802</name>
</gene>
<dbReference type="PANTHER" id="PTHR34598:SF3">
    <property type="entry name" value="OXIDOREDUCTASE AN1597"/>
    <property type="match status" value="1"/>
</dbReference>
<feature type="non-terminal residue" evidence="2">
    <location>
        <position position="1"/>
    </location>
</feature>